<dbReference type="RefSeq" id="WP_149838823.1">
    <property type="nucleotide sequence ID" value="NZ_VUOC01000003.1"/>
</dbReference>
<evidence type="ECO:0000259" key="4">
    <source>
        <dbReference type="PROSITE" id="PS01124"/>
    </source>
</evidence>
<gene>
    <name evidence="5" type="ORF">F0L74_15500</name>
</gene>
<accession>A0A5B2VRK0</accession>
<reference evidence="5 6" key="1">
    <citation type="submission" date="2019-09" db="EMBL/GenBank/DDBJ databases">
        <title>Chitinophaga ginsengihumi sp. nov., isolated from soil of ginseng rhizosphere.</title>
        <authorList>
            <person name="Lee J."/>
        </authorList>
    </citation>
    <scope>NUCLEOTIDE SEQUENCE [LARGE SCALE GENOMIC DNA]</scope>
    <source>
        <strain evidence="5 6">BN140078</strain>
    </source>
</reference>
<keyword evidence="3" id="KW-0804">Transcription</keyword>
<dbReference type="PANTHER" id="PTHR43280">
    <property type="entry name" value="ARAC-FAMILY TRANSCRIPTIONAL REGULATOR"/>
    <property type="match status" value="1"/>
</dbReference>
<dbReference type="EMBL" id="VUOC01000003">
    <property type="protein sequence ID" value="KAA2241308.1"/>
    <property type="molecule type" value="Genomic_DNA"/>
</dbReference>
<dbReference type="InterPro" id="IPR009057">
    <property type="entry name" value="Homeodomain-like_sf"/>
</dbReference>
<dbReference type="InterPro" id="IPR018060">
    <property type="entry name" value="HTH_AraC"/>
</dbReference>
<keyword evidence="1" id="KW-0805">Transcription regulation</keyword>
<evidence type="ECO:0000256" key="2">
    <source>
        <dbReference type="ARBA" id="ARBA00023125"/>
    </source>
</evidence>
<dbReference type="Pfam" id="PF01965">
    <property type="entry name" value="DJ-1_PfpI"/>
    <property type="match status" value="1"/>
</dbReference>
<dbReference type="PROSITE" id="PS01124">
    <property type="entry name" value="HTH_ARAC_FAMILY_2"/>
    <property type="match status" value="1"/>
</dbReference>
<dbReference type="SUPFAM" id="SSF46689">
    <property type="entry name" value="Homeodomain-like"/>
    <property type="match status" value="2"/>
</dbReference>
<name>A0A5B2VRK0_9BACT</name>
<dbReference type="AlphaFoldDB" id="A0A5B2VRK0"/>
<keyword evidence="2" id="KW-0238">DNA-binding</keyword>
<dbReference type="InterPro" id="IPR018062">
    <property type="entry name" value="HTH_AraC-typ_CS"/>
</dbReference>
<dbReference type="PROSITE" id="PS00041">
    <property type="entry name" value="HTH_ARAC_FAMILY_1"/>
    <property type="match status" value="1"/>
</dbReference>
<dbReference type="Gene3D" id="1.10.10.60">
    <property type="entry name" value="Homeodomain-like"/>
    <property type="match status" value="2"/>
</dbReference>
<dbReference type="SUPFAM" id="SSF52317">
    <property type="entry name" value="Class I glutamine amidotransferase-like"/>
    <property type="match status" value="1"/>
</dbReference>
<dbReference type="Gene3D" id="3.40.50.880">
    <property type="match status" value="1"/>
</dbReference>
<sequence length="322" mass="37215">MKHISIIPLYDATMSSIDSCRQLFSRVNDFMKYQHKPPFYDVEIVGLAKNTMLSNGLYTINVDKTIEQVKKTDIVVLPLLCGDFKKAIHENKAYNNWITGQHRNNAEIVCLCVGSFYLASTGLLDNKKCAVHWAAKNEFKEMFPGIKIIDDTIITDENGIYTCGGGFSYLNLLLYVIEKHLGRDISILASKMFEIDIERKSQNPFMIFIGQKKHGDEIVLQAQEYIENNPTETFTVDAVCDKFSVGRRTFERRFKKCTDNSILEYIQRVKVEYAKKHLEAGKKTINEIIYEAGYNDIDAFRKTFRKITDLSPLEYRKKYMLQ</sequence>
<dbReference type="PANTHER" id="PTHR43280:SF28">
    <property type="entry name" value="HTH-TYPE TRANSCRIPTIONAL ACTIVATOR RHAS"/>
    <property type="match status" value="1"/>
</dbReference>
<dbReference type="InterPro" id="IPR029062">
    <property type="entry name" value="Class_I_gatase-like"/>
</dbReference>
<keyword evidence="6" id="KW-1185">Reference proteome</keyword>
<dbReference type="Proteomes" id="UP000324611">
    <property type="component" value="Unassembled WGS sequence"/>
</dbReference>
<dbReference type="SMART" id="SM00342">
    <property type="entry name" value="HTH_ARAC"/>
    <property type="match status" value="1"/>
</dbReference>
<evidence type="ECO:0000313" key="6">
    <source>
        <dbReference type="Proteomes" id="UP000324611"/>
    </source>
</evidence>
<comment type="caution">
    <text evidence="5">The sequence shown here is derived from an EMBL/GenBank/DDBJ whole genome shotgun (WGS) entry which is preliminary data.</text>
</comment>
<dbReference type="InterPro" id="IPR002818">
    <property type="entry name" value="DJ-1/PfpI"/>
</dbReference>
<organism evidence="5 6">
    <name type="scientific">Chitinophaga agrisoli</name>
    <dbReference type="NCBI Taxonomy" id="2607653"/>
    <lineage>
        <taxon>Bacteria</taxon>
        <taxon>Pseudomonadati</taxon>
        <taxon>Bacteroidota</taxon>
        <taxon>Chitinophagia</taxon>
        <taxon>Chitinophagales</taxon>
        <taxon>Chitinophagaceae</taxon>
        <taxon>Chitinophaga</taxon>
    </lineage>
</organism>
<evidence type="ECO:0000256" key="3">
    <source>
        <dbReference type="ARBA" id="ARBA00023163"/>
    </source>
</evidence>
<dbReference type="GO" id="GO:0003700">
    <property type="term" value="F:DNA-binding transcription factor activity"/>
    <property type="evidence" value="ECO:0007669"/>
    <property type="project" value="InterPro"/>
</dbReference>
<feature type="domain" description="HTH araC/xylS-type" evidence="4">
    <location>
        <begin position="220"/>
        <end position="318"/>
    </location>
</feature>
<protein>
    <submittedName>
        <fullName evidence="5">Helix-turn-helix domain-containing protein</fullName>
    </submittedName>
</protein>
<dbReference type="GO" id="GO:0043565">
    <property type="term" value="F:sequence-specific DNA binding"/>
    <property type="evidence" value="ECO:0007669"/>
    <property type="project" value="InterPro"/>
</dbReference>
<evidence type="ECO:0000313" key="5">
    <source>
        <dbReference type="EMBL" id="KAA2241308.1"/>
    </source>
</evidence>
<reference evidence="5 6" key="2">
    <citation type="submission" date="2019-09" db="EMBL/GenBank/DDBJ databases">
        <authorList>
            <person name="Jin C."/>
        </authorList>
    </citation>
    <scope>NUCLEOTIDE SEQUENCE [LARGE SCALE GENOMIC DNA]</scope>
    <source>
        <strain evidence="5 6">BN140078</strain>
    </source>
</reference>
<evidence type="ECO:0000256" key="1">
    <source>
        <dbReference type="ARBA" id="ARBA00023015"/>
    </source>
</evidence>
<proteinExistence type="predicted"/>
<dbReference type="Pfam" id="PF12833">
    <property type="entry name" value="HTH_18"/>
    <property type="match status" value="1"/>
</dbReference>